<feature type="domain" description="GGDEF" evidence="3">
    <location>
        <begin position="379"/>
        <end position="516"/>
    </location>
</feature>
<sequence length="517" mass="58635">MNEELLLYILLNVFATVLSLSLCLFSYFKLKNAPGAKHYSMVTLLSAIFTFAYALELASSSLKEIKFWISIEYYVMPFIPSFILLMCLDYVGIKIHRMLLSVLLFIPLITVFTHHTNGLHHLYYKSIFLREGTPFPIAQMEYGPFFYVHSLFLFLCLSLSVVILLMQLKKSLFRFKMQILTMVLGLLVPVFANTFYLNELSPYGIDLGPVSMSVSFILHGIALFSFQMFNVLPIARESVFENMLEGVVVINEHGAILDYNQSVLQVLPMLNSFSIGKEIQTILAEDEKLANLIQCGEDCDYEFINNNESTYYQVRFSPIVNKSGTPIGNIITFVNMTDRVEMQKKLKQLASFDGLTNIYNRTYFLEQSTNKLGLITQQNVASLILFDIDRFKNINDTYGHDAGDIVLTEVAKLAKSLIGPHDLIGRYGGEEFIIFLPSLEIGEAYQLAESIRRTISDCMIRVEDQIISVTSSFGVSNIQLTNDNQSEALKQAIRIADQALYAAKNIGRNNVQMIKIM</sequence>
<feature type="transmembrane region" description="Helical" evidence="1">
    <location>
        <begin position="216"/>
        <end position="235"/>
    </location>
</feature>
<dbReference type="InterPro" id="IPR029787">
    <property type="entry name" value="Nucleotide_cyclase"/>
</dbReference>
<dbReference type="InterPro" id="IPR000014">
    <property type="entry name" value="PAS"/>
</dbReference>
<dbReference type="Gene3D" id="3.30.450.20">
    <property type="entry name" value="PAS domain"/>
    <property type="match status" value="1"/>
</dbReference>
<dbReference type="RefSeq" id="WP_097073878.1">
    <property type="nucleotide sequence ID" value="NZ_OBMQ01000007.1"/>
</dbReference>
<feature type="transmembrane region" description="Helical" evidence="1">
    <location>
        <begin position="39"/>
        <end position="55"/>
    </location>
</feature>
<dbReference type="GO" id="GO:0052621">
    <property type="term" value="F:diguanylate cyclase activity"/>
    <property type="evidence" value="ECO:0007669"/>
    <property type="project" value="TreeGrafter"/>
</dbReference>
<dbReference type="Pfam" id="PF13426">
    <property type="entry name" value="PAS_9"/>
    <property type="match status" value="1"/>
</dbReference>
<accession>A0A285SXE9</accession>
<dbReference type="InterPro" id="IPR031621">
    <property type="entry name" value="HisKA_7TM"/>
</dbReference>
<dbReference type="NCBIfam" id="TIGR00254">
    <property type="entry name" value="GGDEF"/>
    <property type="match status" value="1"/>
</dbReference>
<dbReference type="CDD" id="cd00130">
    <property type="entry name" value="PAS"/>
    <property type="match status" value="1"/>
</dbReference>
<dbReference type="InterPro" id="IPR035965">
    <property type="entry name" value="PAS-like_dom_sf"/>
</dbReference>
<keyword evidence="1" id="KW-1133">Transmembrane helix</keyword>
<keyword evidence="1" id="KW-0472">Membrane</keyword>
<dbReference type="InterPro" id="IPR050469">
    <property type="entry name" value="Diguanylate_Cyclase"/>
</dbReference>
<proteinExistence type="predicted"/>
<dbReference type="FunFam" id="3.30.70.270:FF:000001">
    <property type="entry name" value="Diguanylate cyclase domain protein"/>
    <property type="match status" value="1"/>
</dbReference>
<dbReference type="Pfam" id="PF16927">
    <property type="entry name" value="HisKA_7TM"/>
    <property type="match status" value="1"/>
</dbReference>
<dbReference type="Gene3D" id="3.30.70.270">
    <property type="match status" value="1"/>
</dbReference>
<dbReference type="InterPro" id="IPR043128">
    <property type="entry name" value="Rev_trsase/Diguanyl_cyclase"/>
</dbReference>
<dbReference type="PANTHER" id="PTHR45138:SF9">
    <property type="entry name" value="DIGUANYLATE CYCLASE DGCM-RELATED"/>
    <property type="match status" value="1"/>
</dbReference>
<evidence type="ECO:0000259" key="3">
    <source>
        <dbReference type="PROSITE" id="PS50887"/>
    </source>
</evidence>
<dbReference type="GO" id="GO:0043709">
    <property type="term" value="P:cell adhesion involved in single-species biofilm formation"/>
    <property type="evidence" value="ECO:0007669"/>
    <property type="project" value="TreeGrafter"/>
</dbReference>
<dbReference type="PROSITE" id="PS50113">
    <property type="entry name" value="PAC"/>
    <property type="match status" value="1"/>
</dbReference>
<organism evidence="4 5">
    <name type="scientific">Ureibacillus xyleni</name>
    <dbReference type="NCBI Taxonomy" id="614648"/>
    <lineage>
        <taxon>Bacteria</taxon>
        <taxon>Bacillati</taxon>
        <taxon>Bacillota</taxon>
        <taxon>Bacilli</taxon>
        <taxon>Bacillales</taxon>
        <taxon>Caryophanaceae</taxon>
        <taxon>Ureibacillus</taxon>
    </lineage>
</organism>
<keyword evidence="1" id="KW-0812">Transmembrane</keyword>
<protein>
    <submittedName>
        <fullName evidence="4">Diguanylate cyclase (GGDEF)-like protein</fullName>
    </submittedName>
</protein>
<name>A0A285SXE9_9BACL</name>
<evidence type="ECO:0000313" key="5">
    <source>
        <dbReference type="Proteomes" id="UP000219636"/>
    </source>
</evidence>
<dbReference type="PROSITE" id="PS50887">
    <property type="entry name" value="GGDEF"/>
    <property type="match status" value="1"/>
</dbReference>
<dbReference type="SUPFAM" id="SSF55073">
    <property type="entry name" value="Nucleotide cyclase"/>
    <property type="match status" value="1"/>
</dbReference>
<feature type="transmembrane region" description="Helical" evidence="1">
    <location>
        <begin position="98"/>
        <end position="116"/>
    </location>
</feature>
<evidence type="ECO:0000256" key="1">
    <source>
        <dbReference type="SAM" id="Phobius"/>
    </source>
</evidence>
<feature type="transmembrane region" description="Helical" evidence="1">
    <location>
        <begin position="177"/>
        <end position="196"/>
    </location>
</feature>
<dbReference type="InterPro" id="IPR000160">
    <property type="entry name" value="GGDEF_dom"/>
</dbReference>
<reference evidence="5" key="1">
    <citation type="submission" date="2017-08" db="EMBL/GenBank/DDBJ databases">
        <authorList>
            <person name="Varghese N."/>
            <person name="Submissions S."/>
        </authorList>
    </citation>
    <scope>NUCLEOTIDE SEQUENCE [LARGE SCALE GENOMIC DNA]</scope>
    <source>
        <strain evidence="5">JC22</strain>
    </source>
</reference>
<keyword evidence="5" id="KW-1185">Reference proteome</keyword>
<dbReference type="Pfam" id="PF00990">
    <property type="entry name" value="GGDEF"/>
    <property type="match status" value="1"/>
</dbReference>
<feature type="domain" description="PAC" evidence="2">
    <location>
        <begin position="297"/>
        <end position="348"/>
    </location>
</feature>
<feature type="transmembrane region" description="Helical" evidence="1">
    <location>
        <begin position="67"/>
        <end position="91"/>
    </location>
</feature>
<dbReference type="OrthoDB" id="9759607at2"/>
<feature type="transmembrane region" description="Helical" evidence="1">
    <location>
        <begin position="145"/>
        <end position="165"/>
    </location>
</feature>
<dbReference type="PANTHER" id="PTHR45138">
    <property type="entry name" value="REGULATORY COMPONENTS OF SENSORY TRANSDUCTION SYSTEM"/>
    <property type="match status" value="1"/>
</dbReference>
<dbReference type="AlphaFoldDB" id="A0A285SXE9"/>
<gene>
    <name evidence="4" type="ORF">SAMN05880501_107151</name>
</gene>
<dbReference type="InterPro" id="IPR000700">
    <property type="entry name" value="PAS-assoc_C"/>
</dbReference>
<dbReference type="GO" id="GO:0005886">
    <property type="term" value="C:plasma membrane"/>
    <property type="evidence" value="ECO:0007669"/>
    <property type="project" value="TreeGrafter"/>
</dbReference>
<dbReference type="SUPFAM" id="SSF55785">
    <property type="entry name" value="PYP-like sensor domain (PAS domain)"/>
    <property type="match status" value="1"/>
</dbReference>
<evidence type="ECO:0000313" key="4">
    <source>
        <dbReference type="EMBL" id="SOC13302.1"/>
    </source>
</evidence>
<dbReference type="GO" id="GO:1902201">
    <property type="term" value="P:negative regulation of bacterial-type flagellum-dependent cell motility"/>
    <property type="evidence" value="ECO:0007669"/>
    <property type="project" value="TreeGrafter"/>
</dbReference>
<feature type="transmembrane region" description="Helical" evidence="1">
    <location>
        <begin position="6"/>
        <end position="27"/>
    </location>
</feature>
<dbReference type="Proteomes" id="UP000219636">
    <property type="component" value="Unassembled WGS sequence"/>
</dbReference>
<evidence type="ECO:0000259" key="2">
    <source>
        <dbReference type="PROSITE" id="PS50113"/>
    </source>
</evidence>
<dbReference type="EMBL" id="OBMQ01000007">
    <property type="protein sequence ID" value="SOC13302.1"/>
    <property type="molecule type" value="Genomic_DNA"/>
</dbReference>
<dbReference type="CDD" id="cd01949">
    <property type="entry name" value="GGDEF"/>
    <property type="match status" value="1"/>
</dbReference>
<dbReference type="SMART" id="SM00267">
    <property type="entry name" value="GGDEF"/>
    <property type="match status" value="1"/>
</dbReference>